<dbReference type="RefSeq" id="XP_028967805.1">
    <property type="nucleotide sequence ID" value="XM_029111972.1"/>
</dbReference>
<protein>
    <submittedName>
        <fullName evidence="8">Protein sax-3-like</fullName>
    </submittedName>
</protein>
<dbReference type="PROSITE" id="PS50853">
    <property type="entry name" value="FN3"/>
    <property type="match status" value="1"/>
</dbReference>
<dbReference type="SMART" id="SM00408">
    <property type="entry name" value="IGc2"/>
    <property type="match status" value="4"/>
</dbReference>
<dbReference type="InterPro" id="IPR003961">
    <property type="entry name" value="FN3_dom"/>
</dbReference>
<dbReference type="InterPro" id="IPR003598">
    <property type="entry name" value="Ig_sub2"/>
</dbReference>
<feature type="domain" description="Ig-like" evidence="5">
    <location>
        <begin position="224"/>
        <end position="319"/>
    </location>
</feature>
<dbReference type="GeneID" id="100904768"/>
<evidence type="ECO:0000259" key="6">
    <source>
        <dbReference type="PROSITE" id="PS50853"/>
    </source>
</evidence>
<dbReference type="InterPro" id="IPR007110">
    <property type="entry name" value="Ig-like_dom"/>
</dbReference>
<dbReference type="InterPro" id="IPR036179">
    <property type="entry name" value="Ig-like_dom_sf"/>
</dbReference>
<reference evidence="8" key="1">
    <citation type="submission" date="2025-08" db="UniProtKB">
        <authorList>
            <consortium name="RefSeq"/>
        </authorList>
    </citation>
    <scope>IDENTIFICATION</scope>
</reference>
<dbReference type="SMART" id="SM00409">
    <property type="entry name" value="IG"/>
    <property type="match status" value="4"/>
</dbReference>
<dbReference type="AlphaFoldDB" id="A0AAJ7SFS4"/>
<dbReference type="InterPro" id="IPR036116">
    <property type="entry name" value="FN3_sf"/>
</dbReference>
<name>A0AAJ7SFS4_9ACAR</name>
<dbReference type="Gene3D" id="2.60.40.10">
    <property type="entry name" value="Immunoglobulins"/>
    <property type="match status" value="4"/>
</dbReference>
<keyword evidence="2 4" id="KW-0472">Membrane</keyword>
<dbReference type="PANTHER" id="PTHR23278:SF19">
    <property type="entry name" value="OBSCURIN"/>
    <property type="match status" value="1"/>
</dbReference>
<dbReference type="InterPro" id="IPR013162">
    <property type="entry name" value="CD80_C2-set"/>
</dbReference>
<dbReference type="InterPro" id="IPR013783">
    <property type="entry name" value="Ig-like_fold"/>
</dbReference>
<dbReference type="PANTHER" id="PTHR23278">
    <property type="entry name" value="SIDESTEP PROTEIN"/>
    <property type="match status" value="1"/>
</dbReference>
<dbReference type="SUPFAM" id="SSF48726">
    <property type="entry name" value="Immunoglobulin"/>
    <property type="match status" value="4"/>
</dbReference>
<dbReference type="KEGG" id="goe:100904768"/>
<keyword evidence="7" id="KW-1185">Reference proteome</keyword>
<keyword evidence="4" id="KW-0812">Transmembrane</keyword>
<evidence type="ECO:0000256" key="3">
    <source>
        <dbReference type="ARBA" id="ARBA00023157"/>
    </source>
</evidence>
<dbReference type="GO" id="GO:0016020">
    <property type="term" value="C:membrane"/>
    <property type="evidence" value="ECO:0007669"/>
    <property type="project" value="UniProtKB-SubCell"/>
</dbReference>
<accession>A0AAJ7SFS4</accession>
<gene>
    <name evidence="8" type="primary">LOC100904768</name>
</gene>
<keyword evidence="3" id="KW-1015">Disulfide bond</keyword>
<evidence type="ECO:0000313" key="8">
    <source>
        <dbReference type="RefSeq" id="XP_028967805.1"/>
    </source>
</evidence>
<feature type="domain" description="Fibronectin type-III" evidence="6">
    <location>
        <begin position="535"/>
        <end position="631"/>
    </location>
</feature>
<feature type="domain" description="Ig-like" evidence="5">
    <location>
        <begin position="114"/>
        <end position="218"/>
    </location>
</feature>
<evidence type="ECO:0000256" key="1">
    <source>
        <dbReference type="ARBA" id="ARBA00004167"/>
    </source>
</evidence>
<dbReference type="Proteomes" id="UP000694867">
    <property type="component" value="Unplaced"/>
</dbReference>
<evidence type="ECO:0000256" key="4">
    <source>
        <dbReference type="SAM" id="Phobius"/>
    </source>
</evidence>
<feature type="domain" description="Ig-like" evidence="5">
    <location>
        <begin position="325"/>
        <end position="422"/>
    </location>
</feature>
<dbReference type="Pfam" id="PF08205">
    <property type="entry name" value="C2-set_2"/>
    <property type="match status" value="2"/>
</dbReference>
<evidence type="ECO:0000259" key="5">
    <source>
        <dbReference type="PROSITE" id="PS50835"/>
    </source>
</evidence>
<feature type="transmembrane region" description="Helical" evidence="4">
    <location>
        <begin position="638"/>
        <end position="660"/>
    </location>
</feature>
<evidence type="ECO:0000256" key="2">
    <source>
        <dbReference type="ARBA" id="ARBA00023136"/>
    </source>
</evidence>
<organism evidence="7 8">
    <name type="scientific">Galendromus occidentalis</name>
    <name type="common">western predatory mite</name>
    <dbReference type="NCBI Taxonomy" id="34638"/>
    <lineage>
        <taxon>Eukaryota</taxon>
        <taxon>Metazoa</taxon>
        <taxon>Ecdysozoa</taxon>
        <taxon>Arthropoda</taxon>
        <taxon>Chelicerata</taxon>
        <taxon>Arachnida</taxon>
        <taxon>Acari</taxon>
        <taxon>Parasitiformes</taxon>
        <taxon>Mesostigmata</taxon>
        <taxon>Gamasina</taxon>
        <taxon>Phytoseioidea</taxon>
        <taxon>Phytoseiidae</taxon>
        <taxon>Typhlodrominae</taxon>
        <taxon>Galendromus</taxon>
    </lineage>
</organism>
<proteinExistence type="predicted"/>
<dbReference type="SUPFAM" id="SSF49265">
    <property type="entry name" value="Fibronectin type III"/>
    <property type="match status" value="1"/>
</dbReference>
<dbReference type="Pfam" id="PF13895">
    <property type="entry name" value="Ig_2"/>
    <property type="match status" value="1"/>
</dbReference>
<dbReference type="PROSITE" id="PS50835">
    <property type="entry name" value="IG_LIKE"/>
    <property type="match status" value="4"/>
</dbReference>
<dbReference type="InterPro" id="IPR003599">
    <property type="entry name" value="Ig_sub"/>
</dbReference>
<keyword evidence="4" id="KW-1133">Transmembrane helix</keyword>
<feature type="domain" description="Ig-like" evidence="5">
    <location>
        <begin position="1"/>
        <end position="107"/>
    </location>
</feature>
<comment type="subcellular location">
    <subcellularLocation>
        <location evidence="1">Membrane</location>
        <topology evidence="1">Single-pass membrane protein</topology>
    </subcellularLocation>
</comment>
<sequence>MTVVKAEQGGSTGLPCDIDSYLDDEPIIIRWFRANSTAPFYIIEDSHTRGIWNANHDISIDFAGRAYFSALSSPATLKLSRLFPADAGSYSCVVKFHSGEVRVHNMSLIVGVSPSKPVLTDGDGSILAPNIGPYYAGHNLRLNCIVEKGFPVPSLLWKRNGQLISGQETKYKIMFQPRPEGAHSVLDVGRLTRDELKATFACETFNNILENPLFTSVTVDLILPPLSVEVEHAGNTYDAGAQAEFRCRVTGSRPFPVVTWILATRKLEAYFSHISDNDDGNTTVSTLLLTMSPVEDQQKLTCKVTNYQLPGSTWEDSIQLNILHPPVVSLHLRHGQSVEHISQGQDVALDCSVSSNPPASRVFWTLNDRVLNPTELDEVSSEDFEIVGKQMLLRNVSVSKHNGRYNCDVTNSLGSVRSNDLDLRVKYPPKCHSTVVKNYRYGTTKVPLAVRCQMDADPADNLSFTWIAYNATGSRDWRLLHPSEQQIINGSTSVLSYTPAFLNEEITIECWANNTVNSSSQEKQPCVFHIEPYGVPTPLEGCQVVNQAQSWFFLECDSSREDVDRSKEFYLLEVFNADTQELFVNITSDEPVFQVGDIPDATECIALVFAVNEKGRSEPSRVIVQAISPPSKLLTSGVGVSVTAITSLIVSLVLLVSVALS</sequence>
<evidence type="ECO:0000313" key="7">
    <source>
        <dbReference type="Proteomes" id="UP000694867"/>
    </source>
</evidence>